<keyword evidence="3" id="KW-1185">Reference proteome</keyword>
<dbReference type="EMBL" id="KV419428">
    <property type="protein sequence ID" value="KZS89298.1"/>
    <property type="molecule type" value="Genomic_DNA"/>
</dbReference>
<evidence type="ECO:0000256" key="1">
    <source>
        <dbReference type="SAM" id="MobiDB-lite"/>
    </source>
</evidence>
<evidence type="ECO:0000313" key="2">
    <source>
        <dbReference type="EMBL" id="KZS89298.1"/>
    </source>
</evidence>
<name>A0A164Q3P4_9AGAM</name>
<evidence type="ECO:0000313" key="3">
    <source>
        <dbReference type="Proteomes" id="UP000076722"/>
    </source>
</evidence>
<dbReference type="Proteomes" id="UP000076722">
    <property type="component" value="Unassembled WGS sequence"/>
</dbReference>
<proteinExistence type="predicted"/>
<feature type="region of interest" description="Disordered" evidence="1">
    <location>
        <begin position="53"/>
        <end position="103"/>
    </location>
</feature>
<feature type="compositionally biased region" description="Polar residues" evidence="1">
    <location>
        <begin position="53"/>
        <end position="62"/>
    </location>
</feature>
<dbReference type="AlphaFoldDB" id="A0A164Q3P4"/>
<gene>
    <name evidence="2" type="ORF">SISNIDRAFT_469346</name>
</gene>
<feature type="compositionally biased region" description="Polar residues" evidence="1">
    <location>
        <begin position="71"/>
        <end position="87"/>
    </location>
</feature>
<reference evidence="2 3" key="1">
    <citation type="journal article" date="2016" name="Mol. Biol. Evol.">
        <title>Comparative Genomics of Early-Diverging Mushroom-Forming Fungi Provides Insights into the Origins of Lignocellulose Decay Capabilities.</title>
        <authorList>
            <person name="Nagy L.G."/>
            <person name="Riley R."/>
            <person name="Tritt A."/>
            <person name="Adam C."/>
            <person name="Daum C."/>
            <person name="Floudas D."/>
            <person name="Sun H."/>
            <person name="Yadav J.S."/>
            <person name="Pangilinan J."/>
            <person name="Larsson K.H."/>
            <person name="Matsuura K."/>
            <person name="Barry K."/>
            <person name="Labutti K."/>
            <person name="Kuo R."/>
            <person name="Ohm R.A."/>
            <person name="Bhattacharya S.S."/>
            <person name="Shirouzu T."/>
            <person name="Yoshinaga Y."/>
            <person name="Martin F.M."/>
            <person name="Grigoriev I.V."/>
            <person name="Hibbett D.S."/>
        </authorList>
    </citation>
    <scope>NUCLEOTIDE SEQUENCE [LARGE SCALE GENOMIC DNA]</scope>
    <source>
        <strain evidence="2 3">HHB9708</strain>
    </source>
</reference>
<organism evidence="2 3">
    <name type="scientific">Sistotremastrum niveocremeum HHB9708</name>
    <dbReference type="NCBI Taxonomy" id="1314777"/>
    <lineage>
        <taxon>Eukaryota</taxon>
        <taxon>Fungi</taxon>
        <taxon>Dikarya</taxon>
        <taxon>Basidiomycota</taxon>
        <taxon>Agaricomycotina</taxon>
        <taxon>Agaricomycetes</taxon>
        <taxon>Sistotremastrales</taxon>
        <taxon>Sistotremastraceae</taxon>
        <taxon>Sertulicium</taxon>
        <taxon>Sertulicium niveocremeum</taxon>
    </lineage>
</organism>
<accession>A0A164Q3P4</accession>
<sequence>MACRTYTGYGCTIHLVNDVRDKVVYQAHLPYPADDDSDVKAALSDAIREVGSQTASATSNFATDEYPISSPAPSSKSTYYRKPTQNLRRAKRKPTAAKQEERLGQHEPLLTFQFDSPPATTVNYYFIRASETLSLRLPCPPLFDTPERDVQLPEQKP</sequence>
<protein>
    <submittedName>
        <fullName evidence="2">Uncharacterized protein</fullName>
    </submittedName>
</protein>